<feature type="region of interest" description="Disordered" evidence="1">
    <location>
        <begin position="1"/>
        <end position="40"/>
    </location>
</feature>
<dbReference type="InterPro" id="IPR052519">
    <property type="entry name" value="Euk-type_GlcNAc_Kinase"/>
</dbReference>
<accession>A0A6N8EP18</accession>
<dbReference type="Pfam" id="PF01869">
    <property type="entry name" value="BcrAD_BadFG"/>
    <property type="match status" value="1"/>
</dbReference>
<dbReference type="InterPro" id="IPR002731">
    <property type="entry name" value="ATPase_BadF"/>
</dbReference>
<dbReference type="Proteomes" id="UP000442469">
    <property type="component" value="Unassembled WGS sequence"/>
</dbReference>
<name>A0A6N8EP18_PAEMA</name>
<evidence type="ECO:0000313" key="4">
    <source>
        <dbReference type="Proteomes" id="UP000442469"/>
    </source>
</evidence>
<evidence type="ECO:0000313" key="3">
    <source>
        <dbReference type="EMBL" id="MUG21234.1"/>
    </source>
</evidence>
<evidence type="ECO:0000259" key="2">
    <source>
        <dbReference type="Pfam" id="PF01869"/>
    </source>
</evidence>
<proteinExistence type="predicted"/>
<feature type="domain" description="ATPase BadF/BadG/BcrA/BcrD type" evidence="2">
    <location>
        <begin position="54"/>
        <end position="354"/>
    </location>
</feature>
<feature type="compositionally biased region" description="Basic residues" evidence="1">
    <location>
        <begin position="1"/>
        <end position="11"/>
    </location>
</feature>
<reference evidence="3 4" key="1">
    <citation type="submission" date="2019-11" db="EMBL/GenBank/DDBJ databases">
        <title>Draft genome sequences of five Paenibacillus species of dairy origin.</title>
        <authorList>
            <person name="Olajide A.M."/>
            <person name="Chen S."/>
            <person name="Lapointe G."/>
        </authorList>
    </citation>
    <scope>NUCLEOTIDE SEQUENCE [LARGE SCALE GENOMIC DNA]</scope>
    <source>
        <strain evidence="3 4">3CT49</strain>
    </source>
</reference>
<evidence type="ECO:0000256" key="1">
    <source>
        <dbReference type="SAM" id="MobiDB-lite"/>
    </source>
</evidence>
<dbReference type="EMBL" id="WNZZ01000001">
    <property type="protein sequence ID" value="MUG21234.1"/>
    <property type="molecule type" value="Genomic_DNA"/>
</dbReference>
<dbReference type="PANTHER" id="PTHR43190">
    <property type="entry name" value="N-ACETYL-D-GLUCOSAMINE KINASE"/>
    <property type="match status" value="1"/>
</dbReference>
<dbReference type="CDD" id="cd24007">
    <property type="entry name" value="ASKHA_NBD_eukNAGK-like"/>
    <property type="match status" value="1"/>
</dbReference>
<dbReference type="AlphaFoldDB" id="A0A6N8EP18"/>
<comment type="caution">
    <text evidence="3">The sequence shown here is derived from an EMBL/GenBank/DDBJ whole genome shotgun (WGS) entry which is preliminary data.</text>
</comment>
<organism evidence="3 4">
    <name type="scientific">Paenibacillus macerans</name>
    <name type="common">Bacillus macerans</name>
    <dbReference type="NCBI Taxonomy" id="44252"/>
    <lineage>
        <taxon>Bacteria</taxon>
        <taxon>Bacillati</taxon>
        <taxon>Bacillota</taxon>
        <taxon>Bacilli</taxon>
        <taxon>Bacillales</taxon>
        <taxon>Paenibacillaceae</taxon>
        <taxon>Paenibacillus</taxon>
    </lineage>
</organism>
<dbReference type="InterPro" id="IPR043129">
    <property type="entry name" value="ATPase_NBD"/>
</dbReference>
<protein>
    <recommendedName>
        <fullName evidence="2">ATPase BadF/BadG/BcrA/BcrD type domain-containing protein</fullName>
    </recommendedName>
</protein>
<dbReference type="Gene3D" id="3.30.420.40">
    <property type="match status" value="2"/>
</dbReference>
<gene>
    <name evidence="3" type="ORF">GNQ08_02145</name>
</gene>
<dbReference type="SUPFAM" id="SSF53067">
    <property type="entry name" value="Actin-like ATPase domain"/>
    <property type="match status" value="2"/>
</dbReference>
<dbReference type="PANTHER" id="PTHR43190:SF3">
    <property type="entry name" value="N-ACETYL-D-GLUCOSAMINE KINASE"/>
    <property type="match status" value="1"/>
</dbReference>
<sequence>MSVRRGRRLPPSKRERISSWSARRSPTRSRSRGSLPASCNPTEREVIGVLIVSVDGGQTKTAVELLDESGRLLEEWMLPPIIHYAKPGGLRSYSKIAAEVCERLNERVTGVGTSVDADVGPPVSICFSLSGYHGDVAAIPKAIRKAMSGRRFELASLKVVPDYWGNWYAATRGGPGLVIISGGGTVAYGKNAAGRELRLGGWGHQLGDEGSGYWIGLAALKSALRAQAGLEPPTGLARPVLRALKGEEESVLLARCYSGEITDQDLALLVPLVNELAEGQDRAALRIMQAAAGHLCELAVAARRQLGDVPVYLSGGVFKASRLMHELEAALGEAGLAGCTEVSSVRPAEGIFLLALKGAERQQGPEPS</sequence>